<feature type="transmembrane region" description="Helical" evidence="1">
    <location>
        <begin position="184"/>
        <end position="202"/>
    </location>
</feature>
<dbReference type="PANTHER" id="PTHR36844:SF1">
    <property type="entry name" value="PROTEASE PRSW"/>
    <property type="match status" value="1"/>
</dbReference>
<dbReference type="Proteomes" id="UP001165580">
    <property type="component" value="Unassembled WGS sequence"/>
</dbReference>
<keyword evidence="2" id="KW-0378">Hydrolase</keyword>
<feature type="transmembrane region" description="Helical" evidence="1">
    <location>
        <begin position="29"/>
        <end position="52"/>
    </location>
</feature>
<evidence type="ECO:0000313" key="2">
    <source>
        <dbReference type="EMBL" id="MCS5715278.1"/>
    </source>
</evidence>
<keyword evidence="3" id="KW-1185">Reference proteome</keyword>
<comment type="caution">
    <text evidence="2">The sequence shown here is derived from an EMBL/GenBank/DDBJ whole genome shotgun (WGS) entry which is preliminary data.</text>
</comment>
<reference evidence="2" key="1">
    <citation type="submission" date="2022-08" db="EMBL/GenBank/DDBJ databases">
        <authorList>
            <person name="Deng Y."/>
            <person name="Han X.-F."/>
            <person name="Zhang Y.-Q."/>
        </authorList>
    </citation>
    <scope>NUCLEOTIDE SEQUENCE</scope>
    <source>
        <strain evidence="2">CPCC 205716</strain>
    </source>
</reference>
<dbReference type="GO" id="GO:0008237">
    <property type="term" value="F:metallopeptidase activity"/>
    <property type="evidence" value="ECO:0007669"/>
    <property type="project" value="UniProtKB-KW"/>
</dbReference>
<feature type="transmembrane region" description="Helical" evidence="1">
    <location>
        <begin position="239"/>
        <end position="257"/>
    </location>
</feature>
<dbReference type="PANTHER" id="PTHR36844">
    <property type="entry name" value="PROTEASE PRSW"/>
    <property type="match status" value="1"/>
</dbReference>
<protein>
    <submittedName>
        <fullName evidence="2">PrsW family intramembrane metalloprotease</fullName>
    </submittedName>
</protein>
<dbReference type="RefSeq" id="WP_259486779.1">
    <property type="nucleotide sequence ID" value="NZ_JANTEZ010000004.1"/>
</dbReference>
<dbReference type="EMBL" id="JANTEZ010000004">
    <property type="protein sequence ID" value="MCS5715278.1"/>
    <property type="molecule type" value="Genomic_DNA"/>
</dbReference>
<accession>A0ABT2GGB6</accession>
<evidence type="ECO:0000313" key="3">
    <source>
        <dbReference type="Proteomes" id="UP001165580"/>
    </source>
</evidence>
<keyword evidence="1" id="KW-1133">Transmembrane helix</keyword>
<evidence type="ECO:0000256" key="1">
    <source>
        <dbReference type="SAM" id="Phobius"/>
    </source>
</evidence>
<sequence length="268" mass="27153">MSWLLVPLIVVGVIATAVANGPALAYSPVVTAAAIASQLLLAAVLLTVLRLVDPLGRPWMLVAAGVVWGGGICIALSATLNPQVDLLAAKLGVDPAITLSAPLIEELLKMLGVLALIGVGRRWLRHPIDGFVLGASVGIGLLAVENVTYGIQAAIDAEAAGVSTVEAVGQTLVVRSLLSIGSHGLYAAIIGYGLAALILAVGQGRVGRGVVVFAACFLGIGAAHLLWDVDWGLAQGPHLIPPALIAAALIAVSAVLLRRAARELRSGG</sequence>
<name>A0ABT2GGB6_9MICO</name>
<keyword evidence="2" id="KW-0645">Protease</keyword>
<feature type="transmembrane region" description="Helical" evidence="1">
    <location>
        <begin position="99"/>
        <end position="119"/>
    </location>
</feature>
<keyword evidence="1" id="KW-0812">Transmembrane</keyword>
<feature type="transmembrane region" description="Helical" evidence="1">
    <location>
        <begin position="131"/>
        <end position="151"/>
    </location>
</feature>
<feature type="transmembrane region" description="Helical" evidence="1">
    <location>
        <begin position="209"/>
        <end position="227"/>
    </location>
</feature>
<feature type="transmembrane region" description="Helical" evidence="1">
    <location>
        <begin position="59"/>
        <end position="79"/>
    </location>
</feature>
<proteinExistence type="predicted"/>
<keyword evidence="1" id="KW-0472">Membrane</keyword>
<keyword evidence="2" id="KW-0482">Metalloprotease</keyword>
<organism evidence="2 3">
    <name type="scientific">Herbiconiux gentiana</name>
    <dbReference type="NCBI Taxonomy" id="2970912"/>
    <lineage>
        <taxon>Bacteria</taxon>
        <taxon>Bacillati</taxon>
        <taxon>Actinomycetota</taxon>
        <taxon>Actinomycetes</taxon>
        <taxon>Micrococcales</taxon>
        <taxon>Microbacteriaceae</taxon>
        <taxon>Herbiconiux</taxon>
    </lineage>
</organism>
<dbReference type="Pfam" id="PF13367">
    <property type="entry name" value="PrsW-protease"/>
    <property type="match status" value="1"/>
</dbReference>
<gene>
    <name evidence="2" type="ORF">NVV95_12045</name>
</gene>
<dbReference type="InterPro" id="IPR026898">
    <property type="entry name" value="PrsW"/>
</dbReference>